<dbReference type="eggNOG" id="ENOG502TN0G">
    <property type="taxonomic scope" value="Eukaryota"/>
</dbReference>
<accession>L0AZU3</accession>
<protein>
    <submittedName>
        <fullName evidence="1">Uncharacterized protein</fullName>
    </submittedName>
</protein>
<organism evidence="1 2">
    <name type="scientific">Theileria equi strain WA</name>
    <dbReference type="NCBI Taxonomy" id="1537102"/>
    <lineage>
        <taxon>Eukaryota</taxon>
        <taxon>Sar</taxon>
        <taxon>Alveolata</taxon>
        <taxon>Apicomplexa</taxon>
        <taxon>Aconoidasida</taxon>
        <taxon>Piroplasmida</taxon>
        <taxon>Theileriidae</taxon>
        <taxon>Theileria</taxon>
    </lineage>
</organism>
<dbReference type="STRING" id="1537102.L0AZU3"/>
<sequence length="968" mass="109690">MEDPEDSCFSRFVHVSNEDIPFEVEKVEYNSQDMDEIKPSGSIEGYSVWYWKKDGNMTNPLLVEMEESDSTYEYHFNKRNNQWDKLPEHKNSQNPLDSEDLEKVLDDLNCDLNQAVTMDLSFKNSESHTKNDGNDNQYCCGYHRDRYKVTVSKGSVNAGKGARDIPYYKHELYSGVKLAKIKYYPNGDNTIRKRITITGINLPIKGSLSVYTFYCEDKDPVLIYLDYNEQDSVKGWYKKNKDDIKPWIKVLNDLSTKTPDNIKDCNDEFNKLVTELKDFNCTYNDCVDATNQQALVTTQSDPGVTIELKQKPSGAEHSATIEYKDPTGNKKITVIRYPGPPQGSDFLKFIHTPNGQSFKLKEVQDDLGKRIDGPTGNNVSSVSVYYWKHETNKNPLLIEIQDGSKYSYYTKRNGKWISHNISKPGSPTQAELELLNCEINDVVQIDVTKVGGEYCHMGDVEDNHDVKKVNVTDVACNQLGMYKAYSHTPSSGVFKISTFTGGRTQTIKLGGTPGKPINNVNKVIVYLCISDYQRIPLLIYVDSEQLSSDRKWFKSENEGITWKEVVGLSNENDYPKIVETLDKLGSKCGPPSVTIDVYNRRSTIDLSSYAYYSGKYVNVTSKNTGTFTEYVHTIHGRTKGYFTVKEFHYNYKRVGGKLGSTEKVTNVSVFYWKYLEKPYRNEDKRGRPLLLKVTLYEGDDRWYENKGEDLTNNTDWKEVEHPSDPDREFKNPAILENKLHLLNCKLNNTVVIDVSKKDTTYDACEKDEKLDPAHGERIQISKDTTAVDKLGGYEVYTHKLKDDLPGTKFHIVGFINGGTTFREILSGISSLPILDVSEVKVYFCKQEPTKPLLIHYNTSNGGSHKHKWYKNPSGETPGDWELESSELSNAGPCSYEEILKVLNNLPSSCNPEEARKTEKLIDGASATVLTTAGMYGVISGVFGGAGATGLAGWKLYKNFKGDPWVRQI</sequence>
<dbReference type="VEuPathDB" id="PiroplasmaDB:BEWA_001900"/>
<evidence type="ECO:0000313" key="1">
    <source>
        <dbReference type="EMBL" id="AFZ80783.1"/>
    </source>
</evidence>
<dbReference type="Proteomes" id="UP000031512">
    <property type="component" value="Chromosome 3"/>
</dbReference>
<gene>
    <name evidence="1" type="ORF">BEWA_001900</name>
</gene>
<dbReference type="AlphaFoldDB" id="L0AZU3"/>
<evidence type="ECO:0000313" key="2">
    <source>
        <dbReference type="Proteomes" id="UP000031512"/>
    </source>
</evidence>
<dbReference type="GeneID" id="15805704"/>
<dbReference type="EMBL" id="CP001670">
    <property type="protein sequence ID" value="AFZ80783.1"/>
    <property type="molecule type" value="Genomic_DNA"/>
</dbReference>
<proteinExistence type="predicted"/>
<name>L0AZU3_THEEQ</name>
<reference evidence="1 2" key="1">
    <citation type="journal article" date="2012" name="BMC Genomics">
        <title>Comparative genomic analysis and phylogenetic position of Theileria equi.</title>
        <authorList>
            <person name="Kappmeyer L.S."/>
            <person name="Thiagarajan M."/>
            <person name="Herndon D.R."/>
            <person name="Ramsay J.D."/>
            <person name="Caler E."/>
            <person name="Djikeng A."/>
            <person name="Gillespie J.J."/>
            <person name="Lau A.O."/>
            <person name="Roalson E.H."/>
            <person name="Silva J.C."/>
            <person name="Silva M.G."/>
            <person name="Suarez C.E."/>
            <person name="Ueti M.W."/>
            <person name="Nene V.M."/>
            <person name="Mealey R.H."/>
            <person name="Knowles D.P."/>
            <person name="Brayton K.A."/>
        </authorList>
    </citation>
    <scope>NUCLEOTIDE SEQUENCE [LARGE SCALE GENOMIC DNA]</scope>
    <source>
        <strain evidence="1 2">WA</strain>
    </source>
</reference>
<dbReference type="OrthoDB" id="361062at2759"/>
<keyword evidence="2" id="KW-1185">Reference proteome</keyword>
<dbReference type="RefSeq" id="XP_004830449.1">
    <property type="nucleotide sequence ID" value="XM_004830392.1"/>
</dbReference>
<dbReference type="KEGG" id="beq:BEWA_001900"/>